<comment type="caution">
    <text evidence="4">The sequence shown here is derived from an EMBL/GenBank/DDBJ whole genome shotgun (WGS) entry which is preliminary data.</text>
</comment>
<feature type="region of interest" description="Disordered" evidence="1">
    <location>
        <begin position="21"/>
        <end position="49"/>
    </location>
</feature>
<dbReference type="EMBL" id="QXFV01002824">
    <property type="protein sequence ID" value="KAE8982958.1"/>
    <property type="molecule type" value="Genomic_DNA"/>
</dbReference>
<dbReference type="Proteomes" id="UP000434957">
    <property type="component" value="Unassembled WGS sequence"/>
</dbReference>
<evidence type="ECO:0000313" key="2">
    <source>
        <dbReference type="EMBL" id="KAE8982294.1"/>
    </source>
</evidence>
<dbReference type="EMBL" id="QXFT01002797">
    <property type="protein sequence ID" value="KAE9293019.1"/>
    <property type="molecule type" value="Genomic_DNA"/>
</dbReference>
<evidence type="ECO:0000313" key="3">
    <source>
        <dbReference type="EMBL" id="KAE8982958.1"/>
    </source>
</evidence>
<proteinExistence type="predicted"/>
<keyword evidence="6" id="KW-1185">Reference proteome</keyword>
<evidence type="ECO:0000313" key="6">
    <source>
        <dbReference type="Proteomes" id="UP000434957"/>
    </source>
</evidence>
<accession>A0A6A4CPW0</accession>
<evidence type="ECO:0000256" key="1">
    <source>
        <dbReference type="SAM" id="MobiDB-lite"/>
    </source>
</evidence>
<feature type="compositionally biased region" description="Polar residues" evidence="1">
    <location>
        <begin position="21"/>
        <end position="36"/>
    </location>
</feature>
<dbReference type="Proteomes" id="UP000429607">
    <property type="component" value="Unassembled WGS sequence"/>
</dbReference>
<evidence type="ECO:0000313" key="5">
    <source>
        <dbReference type="Proteomes" id="UP000429607"/>
    </source>
</evidence>
<evidence type="ECO:0000313" key="4">
    <source>
        <dbReference type="EMBL" id="KAE9293019.1"/>
    </source>
</evidence>
<reference evidence="4 6" key="1">
    <citation type="submission" date="2018-08" db="EMBL/GenBank/DDBJ databases">
        <title>Genomic investigation of the strawberry pathogen Phytophthora fragariae indicates pathogenicity is determined by transcriptional variation in three key races.</title>
        <authorList>
            <person name="Adams T.M."/>
            <person name="Armitage A.D."/>
            <person name="Sobczyk M.K."/>
            <person name="Bates H.J."/>
            <person name="Dunwell J.M."/>
            <person name="Nellist C.F."/>
            <person name="Harrison R.J."/>
        </authorList>
    </citation>
    <scope>NUCLEOTIDE SEQUENCE [LARGE SCALE GENOMIC DNA]</scope>
    <source>
        <strain evidence="3 5">SCRP249</strain>
        <strain evidence="2 7">SCRP324</strain>
        <strain evidence="4 6">SCRP333</strain>
    </source>
</reference>
<dbReference type="OrthoDB" id="10513958at2759"/>
<dbReference type="Proteomes" id="UP000435112">
    <property type="component" value="Unassembled WGS sequence"/>
</dbReference>
<protein>
    <submittedName>
        <fullName evidence="4">Uncharacterized protein</fullName>
    </submittedName>
</protein>
<sequence length="84" mass="9167">MICVVIGLTCSASRSHSLTTSAASKITLPPNRQLQRPKSPKPKRASGWACPQCRRTPQLQLRLNPSPSAATAFAFGRQVTHELR</sequence>
<name>A0A6A4CPW0_9STRA</name>
<dbReference type="AlphaFoldDB" id="A0A6A4CPW0"/>
<gene>
    <name evidence="3" type="ORF">PR001_g23581</name>
    <name evidence="2" type="ORF">PR002_g23566</name>
    <name evidence="4" type="ORF">PR003_g24609</name>
</gene>
<dbReference type="EMBL" id="QXFU01002719">
    <property type="protein sequence ID" value="KAE8982294.1"/>
    <property type="molecule type" value="Genomic_DNA"/>
</dbReference>
<evidence type="ECO:0000313" key="7">
    <source>
        <dbReference type="Proteomes" id="UP000435112"/>
    </source>
</evidence>
<organism evidence="4 6">
    <name type="scientific">Phytophthora rubi</name>
    <dbReference type="NCBI Taxonomy" id="129364"/>
    <lineage>
        <taxon>Eukaryota</taxon>
        <taxon>Sar</taxon>
        <taxon>Stramenopiles</taxon>
        <taxon>Oomycota</taxon>
        <taxon>Peronosporomycetes</taxon>
        <taxon>Peronosporales</taxon>
        <taxon>Peronosporaceae</taxon>
        <taxon>Phytophthora</taxon>
    </lineage>
</organism>